<feature type="transmembrane region" description="Helical" evidence="1">
    <location>
        <begin position="37"/>
        <end position="58"/>
    </location>
</feature>
<keyword evidence="1" id="KW-0812">Transmembrane</keyword>
<keyword evidence="2" id="KW-1185">Reference proteome</keyword>
<name>A0AAF3ERA5_9BILA</name>
<sequence>MFRFACSEHKVSLIERTPTEVCPDYRKGAKCNASSRVFIVCSYLIANVLNLVITAWEYISPESTQSEEYYDIYEIMTDIVSVLSFSLVPRDFKLRFSSCNKEIRDMVKLYLCGLTAGENRPKKDTLSRTRKDQQTPVGHHLIALLWRWREGRCWVSIKIYQ</sequence>
<proteinExistence type="predicted"/>
<dbReference type="WBParaSite" id="MBELARI_LOCUS1664">
    <property type="protein sequence ID" value="MBELARI_LOCUS1664"/>
    <property type="gene ID" value="MBELARI_LOCUS1664"/>
</dbReference>
<accession>A0AAF3ERA5</accession>
<keyword evidence="1" id="KW-1133">Transmembrane helix</keyword>
<dbReference type="Proteomes" id="UP000887575">
    <property type="component" value="Unassembled WGS sequence"/>
</dbReference>
<reference evidence="3" key="1">
    <citation type="submission" date="2024-02" db="UniProtKB">
        <authorList>
            <consortium name="WormBaseParasite"/>
        </authorList>
    </citation>
    <scope>IDENTIFICATION</scope>
</reference>
<evidence type="ECO:0000313" key="2">
    <source>
        <dbReference type="Proteomes" id="UP000887575"/>
    </source>
</evidence>
<dbReference type="AlphaFoldDB" id="A0AAF3ERA5"/>
<organism evidence="2 3">
    <name type="scientific">Mesorhabditis belari</name>
    <dbReference type="NCBI Taxonomy" id="2138241"/>
    <lineage>
        <taxon>Eukaryota</taxon>
        <taxon>Metazoa</taxon>
        <taxon>Ecdysozoa</taxon>
        <taxon>Nematoda</taxon>
        <taxon>Chromadorea</taxon>
        <taxon>Rhabditida</taxon>
        <taxon>Rhabditina</taxon>
        <taxon>Rhabditomorpha</taxon>
        <taxon>Rhabditoidea</taxon>
        <taxon>Rhabditidae</taxon>
        <taxon>Mesorhabditinae</taxon>
        <taxon>Mesorhabditis</taxon>
    </lineage>
</organism>
<dbReference type="PANTHER" id="PTHR46709">
    <property type="entry name" value="PROTEIN CBG23488-RELATED"/>
    <property type="match status" value="1"/>
</dbReference>
<protein>
    <submittedName>
        <fullName evidence="3">Uncharacterized protein</fullName>
    </submittedName>
</protein>
<dbReference type="PANTHER" id="PTHR46709:SF5">
    <property type="entry name" value="G-PROTEIN COUPLED RECEPTORS FAMILY 1 PROFILE DOMAIN-CONTAINING PROTEIN"/>
    <property type="match status" value="1"/>
</dbReference>
<feature type="transmembrane region" description="Helical" evidence="1">
    <location>
        <begin position="70"/>
        <end position="88"/>
    </location>
</feature>
<keyword evidence="1" id="KW-0472">Membrane</keyword>
<evidence type="ECO:0000313" key="3">
    <source>
        <dbReference type="WBParaSite" id="MBELARI_LOCUS1664"/>
    </source>
</evidence>
<evidence type="ECO:0000256" key="1">
    <source>
        <dbReference type="SAM" id="Phobius"/>
    </source>
</evidence>